<dbReference type="InterPro" id="IPR002885">
    <property type="entry name" value="PPR_rpt"/>
</dbReference>
<accession>A0A813J0X7</accession>
<evidence type="ECO:0000313" key="4">
    <source>
        <dbReference type="Proteomes" id="UP000626109"/>
    </source>
</evidence>
<evidence type="ECO:0000256" key="1">
    <source>
        <dbReference type="ARBA" id="ARBA00022737"/>
    </source>
</evidence>
<dbReference type="NCBIfam" id="TIGR00756">
    <property type="entry name" value="PPR"/>
    <property type="match status" value="1"/>
</dbReference>
<organism evidence="3 4">
    <name type="scientific">Polarella glacialis</name>
    <name type="common">Dinoflagellate</name>
    <dbReference type="NCBI Taxonomy" id="89957"/>
    <lineage>
        <taxon>Eukaryota</taxon>
        <taxon>Sar</taxon>
        <taxon>Alveolata</taxon>
        <taxon>Dinophyceae</taxon>
        <taxon>Suessiales</taxon>
        <taxon>Suessiaceae</taxon>
        <taxon>Polarella</taxon>
    </lineage>
</organism>
<name>A0A813J0X7_POLGL</name>
<evidence type="ECO:0000313" key="3">
    <source>
        <dbReference type="EMBL" id="CAE8668961.1"/>
    </source>
</evidence>
<evidence type="ECO:0008006" key="5">
    <source>
        <dbReference type="Google" id="ProtNLM"/>
    </source>
</evidence>
<keyword evidence="1" id="KW-0677">Repeat</keyword>
<feature type="repeat" description="PPR" evidence="2">
    <location>
        <begin position="147"/>
        <end position="181"/>
    </location>
</feature>
<comment type="caution">
    <text evidence="3">The sequence shown here is derived from an EMBL/GenBank/DDBJ whole genome shotgun (WGS) entry which is preliminary data.</text>
</comment>
<dbReference type="EMBL" id="CAJNNW010022215">
    <property type="protein sequence ID" value="CAE8668961.1"/>
    <property type="molecule type" value="Genomic_DNA"/>
</dbReference>
<dbReference type="Pfam" id="PF13812">
    <property type="entry name" value="PPR_3"/>
    <property type="match status" value="1"/>
</dbReference>
<dbReference type="InterPro" id="IPR011990">
    <property type="entry name" value="TPR-like_helical_dom_sf"/>
</dbReference>
<dbReference type="Gene3D" id="1.25.40.10">
    <property type="entry name" value="Tetratricopeptide repeat domain"/>
    <property type="match status" value="3"/>
</dbReference>
<protein>
    <recommendedName>
        <fullName evidence="5">Pentatricopeptide repeat-containing protein, chloroplastic</fullName>
    </recommendedName>
</protein>
<gene>
    <name evidence="3" type="ORF">PGLA2088_LOCUS17070</name>
</gene>
<dbReference type="Pfam" id="PF01535">
    <property type="entry name" value="PPR"/>
    <property type="match status" value="2"/>
</dbReference>
<evidence type="ECO:0000256" key="2">
    <source>
        <dbReference type="PROSITE-ProRule" id="PRU00708"/>
    </source>
</evidence>
<dbReference type="PANTHER" id="PTHR47936">
    <property type="entry name" value="PPR_LONG DOMAIN-CONTAINING PROTEIN"/>
    <property type="match status" value="1"/>
</dbReference>
<dbReference type="Proteomes" id="UP000626109">
    <property type="component" value="Unassembled WGS sequence"/>
</dbReference>
<feature type="repeat" description="PPR" evidence="2">
    <location>
        <begin position="288"/>
        <end position="322"/>
    </location>
</feature>
<dbReference type="PROSITE" id="PS51375">
    <property type="entry name" value="PPR"/>
    <property type="match status" value="2"/>
</dbReference>
<feature type="non-terminal residue" evidence="3">
    <location>
        <position position="544"/>
    </location>
</feature>
<dbReference type="AlphaFoldDB" id="A0A813J0X7"/>
<sequence length="544" mass="57710">MASSLSTVSAKPLLQDVSRAIKPPKFQQSGAESNDSESFRRLKSYNAAMTAQSRATRWSQALELFDSLLHCRDGEGGGVQQQQYQQQQPQYRQQLLPLSGPSPSLSLRLRPSVVSFGAALGACAIGSSWRLGLHLLASVGDTCLEANTVIFNSAMTACHKAGQWNLSLDLLNILQSRGLSPSLVTFGASITACRGRFWQMALVLLSSIASSRLQPDLVACNAAAACAALAGKGNWESALGVLIETRAASLRPDALTFAAVLNACELAGRWGQAVGCWASMHQNGLGANLIQFNSLISSCGKGQRWEHAIMLETLLRKNGLRPDIITGSSCLVACGRGLQWDFALGFLSRMRASGIFPPCEPEAGVPAVGALLGSCTGAGRWQQALSLWGCMLDGGVKPDLACRNDALSALAGRGAHWRAALHGHDQLAADGFRVDVIALNTLLATLAASSSWRRLLVLLENADSRAQASDSKTFCCAVFACARARQPSLAVGLLQEAILRFEVDVTAVMAATSAAPTAQTPSVLSAVRQPALSRLRAQLERTRT</sequence>
<reference evidence="3" key="1">
    <citation type="submission" date="2021-02" db="EMBL/GenBank/DDBJ databases">
        <authorList>
            <person name="Dougan E. K."/>
            <person name="Rhodes N."/>
            <person name="Thang M."/>
            <person name="Chan C."/>
        </authorList>
    </citation>
    <scope>NUCLEOTIDE SEQUENCE</scope>
</reference>
<proteinExistence type="predicted"/>
<dbReference type="PANTHER" id="PTHR47936:SF1">
    <property type="entry name" value="PENTATRICOPEPTIDE REPEAT-CONTAINING PROTEIN GUN1, CHLOROPLASTIC"/>
    <property type="match status" value="1"/>
</dbReference>